<sequence>MSFLKKSSFLIQLAITIMVIFGGIFLIRYVRTGELLIDQLIGFASGGILLVATVGWRKIVK</sequence>
<evidence type="ECO:0000313" key="3">
    <source>
        <dbReference type="Proteomes" id="UP001234495"/>
    </source>
</evidence>
<keyword evidence="1" id="KW-1133">Transmembrane helix</keyword>
<protein>
    <submittedName>
        <fullName evidence="2">Uncharacterized protein</fullName>
    </submittedName>
</protein>
<dbReference type="RefSeq" id="WP_307336052.1">
    <property type="nucleotide sequence ID" value="NZ_JAUSUD010000001.1"/>
</dbReference>
<dbReference type="EMBL" id="JAUSUD010000001">
    <property type="protein sequence ID" value="MDQ0229028.1"/>
    <property type="molecule type" value="Genomic_DNA"/>
</dbReference>
<dbReference type="Proteomes" id="UP001234495">
    <property type="component" value="Unassembled WGS sequence"/>
</dbReference>
<keyword evidence="1" id="KW-0812">Transmembrane</keyword>
<comment type="caution">
    <text evidence="2">The sequence shown here is derived from an EMBL/GenBank/DDBJ whole genome shotgun (WGS) entry which is preliminary data.</text>
</comment>
<evidence type="ECO:0000313" key="2">
    <source>
        <dbReference type="EMBL" id="MDQ0229028.1"/>
    </source>
</evidence>
<proteinExistence type="predicted"/>
<feature type="transmembrane region" description="Helical" evidence="1">
    <location>
        <begin position="9"/>
        <end position="30"/>
    </location>
</feature>
<name>A0ABT9Z9V3_9BACI</name>
<keyword evidence="1" id="KW-0472">Membrane</keyword>
<gene>
    <name evidence="2" type="ORF">J2S19_000278</name>
</gene>
<reference evidence="2 3" key="1">
    <citation type="submission" date="2023-07" db="EMBL/GenBank/DDBJ databases">
        <title>Genomic Encyclopedia of Type Strains, Phase IV (KMG-IV): sequencing the most valuable type-strain genomes for metagenomic binning, comparative biology and taxonomic classification.</title>
        <authorList>
            <person name="Goeker M."/>
        </authorList>
    </citation>
    <scope>NUCLEOTIDE SEQUENCE [LARGE SCALE GENOMIC DNA]</scope>
    <source>
        <strain evidence="2 3">DSM 29005</strain>
    </source>
</reference>
<accession>A0ABT9Z9V3</accession>
<evidence type="ECO:0000256" key="1">
    <source>
        <dbReference type="SAM" id="Phobius"/>
    </source>
</evidence>
<keyword evidence="3" id="KW-1185">Reference proteome</keyword>
<organism evidence="2 3">
    <name type="scientific">Metabacillus malikii</name>
    <dbReference type="NCBI Taxonomy" id="1504265"/>
    <lineage>
        <taxon>Bacteria</taxon>
        <taxon>Bacillati</taxon>
        <taxon>Bacillota</taxon>
        <taxon>Bacilli</taxon>
        <taxon>Bacillales</taxon>
        <taxon>Bacillaceae</taxon>
        <taxon>Metabacillus</taxon>
    </lineage>
</organism>
<feature type="transmembrane region" description="Helical" evidence="1">
    <location>
        <begin position="36"/>
        <end position="56"/>
    </location>
</feature>